<dbReference type="Proteomes" id="UP001234297">
    <property type="component" value="Chromosome 1"/>
</dbReference>
<keyword evidence="2" id="KW-1185">Reference proteome</keyword>
<reference evidence="1 2" key="1">
    <citation type="journal article" date="2022" name="Hortic Res">
        <title>A haplotype resolved chromosomal level avocado genome allows analysis of novel avocado genes.</title>
        <authorList>
            <person name="Nath O."/>
            <person name="Fletcher S.J."/>
            <person name="Hayward A."/>
            <person name="Shaw L.M."/>
            <person name="Masouleh A.K."/>
            <person name="Furtado A."/>
            <person name="Henry R.J."/>
            <person name="Mitter N."/>
        </authorList>
    </citation>
    <scope>NUCLEOTIDE SEQUENCE [LARGE SCALE GENOMIC DNA]</scope>
    <source>
        <strain evidence="2">cv. Hass</strain>
    </source>
</reference>
<sequence length="124" mass="13599">MTPAELERRLPKSNVRNGFGFTVVAGAGTELRTVGPLSRGAGPRGAGGGTELRTVGPLSRGAGPRGWYCYQTLRCIWPCRQSWWKHRAKDGWPSEQRRRAARVVLLPDPEVHMAVPPELVEAPS</sequence>
<name>A0ACC2N287_PERAE</name>
<gene>
    <name evidence="1" type="ORF">MRB53_003905</name>
</gene>
<accession>A0ACC2N287</accession>
<proteinExistence type="predicted"/>
<organism evidence="1 2">
    <name type="scientific">Persea americana</name>
    <name type="common">Avocado</name>
    <dbReference type="NCBI Taxonomy" id="3435"/>
    <lineage>
        <taxon>Eukaryota</taxon>
        <taxon>Viridiplantae</taxon>
        <taxon>Streptophyta</taxon>
        <taxon>Embryophyta</taxon>
        <taxon>Tracheophyta</taxon>
        <taxon>Spermatophyta</taxon>
        <taxon>Magnoliopsida</taxon>
        <taxon>Magnoliidae</taxon>
        <taxon>Laurales</taxon>
        <taxon>Lauraceae</taxon>
        <taxon>Persea</taxon>
    </lineage>
</organism>
<comment type="caution">
    <text evidence="1">The sequence shown here is derived from an EMBL/GenBank/DDBJ whole genome shotgun (WGS) entry which is preliminary data.</text>
</comment>
<evidence type="ECO:0000313" key="1">
    <source>
        <dbReference type="EMBL" id="KAJ8650882.1"/>
    </source>
</evidence>
<evidence type="ECO:0000313" key="2">
    <source>
        <dbReference type="Proteomes" id="UP001234297"/>
    </source>
</evidence>
<dbReference type="EMBL" id="CM056809">
    <property type="protein sequence ID" value="KAJ8650882.1"/>
    <property type="molecule type" value="Genomic_DNA"/>
</dbReference>
<protein>
    <submittedName>
        <fullName evidence="1">Uncharacterized protein</fullName>
    </submittedName>
</protein>